<evidence type="ECO:0000313" key="3">
    <source>
        <dbReference type="Proteomes" id="UP001055219"/>
    </source>
</evidence>
<evidence type="ECO:0000313" key="2">
    <source>
        <dbReference type="EMBL" id="KAI6782861.1"/>
    </source>
</evidence>
<feature type="compositionally biased region" description="Polar residues" evidence="1">
    <location>
        <begin position="62"/>
        <end position="74"/>
    </location>
</feature>
<accession>A0A9P9Y3K0</accession>
<reference evidence="2" key="1">
    <citation type="journal article" date="2021" name="J Fungi (Basel)">
        <title>Genomic and Metabolomic Analyses of the Marine Fungus Emericellopsis cladophorae: Insights into Saltwater Adaptability Mechanisms and Its Biosynthetic Potential.</title>
        <authorList>
            <person name="Goncalves M.F.M."/>
            <person name="Hilario S."/>
            <person name="Van de Peer Y."/>
            <person name="Esteves A.C."/>
            <person name="Alves A."/>
        </authorList>
    </citation>
    <scope>NUCLEOTIDE SEQUENCE</scope>
    <source>
        <strain evidence="2">MUM 19.33</strain>
    </source>
</reference>
<evidence type="ECO:0000256" key="1">
    <source>
        <dbReference type="SAM" id="MobiDB-lite"/>
    </source>
</evidence>
<dbReference type="AlphaFoldDB" id="A0A9P9Y3K0"/>
<organism evidence="2 3">
    <name type="scientific">Emericellopsis cladophorae</name>
    <dbReference type="NCBI Taxonomy" id="2686198"/>
    <lineage>
        <taxon>Eukaryota</taxon>
        <taxon>Fungi</taxon>
        <taxon>Dikarya</taxon>
        <taxon>Ascomycota</taxon>
        <taxon>Pezizomycotina</taxon>
        <taxon>Sordariomycetes</taxon>
        <taxon>Hypocreomycetidae</taxon>
        <taxon>Hypocreales</taxon>
        <taxon>Bionectriaceae</taxon>
        <taxon>Emericellopsis</taxon>
    </lineage>
</organism>
<reference evidence="2" key="2">
    <citation type="submission" date="2022-07" db="EMBL/GenBank/DDBJ databases">
        <authorList>
            <person name="Goncalves M.F.M."/>
            <person name="Hilario S."/>
            <person name="Van De Peer Y."/>
            <person name="Esteves A.C."/>
            <person name="Alves A."/>
        </authorList>
    </citation>
    <scope>NUCLEOTIDE SEQUENCE</scope>
    <source>
        <strain evidence="2">MUM 19.33</strain>
    </source>
</reference>
<proteinExistence type="predicted"/>
<dbReference type="GeneID" id="75828536"/>
<feature type="compositionally biased region" description="Polar residues" evidence="1">
    <location>
        <begin position="1"/>
        <end position="25"/>
    </location>
</feature>
<sequence>MSSADTYAMNIPTSNSPPTDISSYSRFMHEHTKRQMEAQGAHPSERRQSTSTTSQQHGAASGRSSMTNGTSPTE</sequence>
<dbReference type="OrthoDB" id="5218421at2759"/>
<dbReference type="RefSeq" id="XP_051363717.1">
    <property type="nucleotide sequence ID" value="XM_051504614.1"/>
</dbReference>
<feature type="compositionally biased region" description="Basic and acidic residues" evidence="1">
    <location>
        <begin position="27"/>
        <end position="36"/>
    </location>
</feature>
<gene>
    <name evidence="2" type="ORF">J7T54_002020</name>
</gene>
<comment type="caution">
    <text evidence="2">The sequence shown here is derived from an EMBL/GenBank/DDBJ whole genome shotgun (WGS) entry which is preliminary data.</text>
</comment>
<dbReference type="Proteomes" id="UP001055219">
    <property type="component" value="Unassembled WGS sequence"/>
</dbReference>
<dbReference type="EMBL" id="JAGIXG020000010">
    <property type="protein sequence ID" value="KAI6782861.1"/>
    <property type="molecule type" value="Genomic_DNA"/>
</dbReference>
<keyword evidence="3" id="KW-1185">Reference proteome</keyword>
<feature type="region of interest" description="Disordered" evidence="1">
    <location>
        <begin position="1"/>
        <end position="74"/>
    </location>
</feature>
<name>A0A9P9Y3K0_9HYPO</name>
<protein>
    <submittedName>
        <fullName evidence="2">Uncharacterized protein</fullName>
    </submittedName>
</protein>